<comment type="caution">
    <text evidence="4">The sequence shown here is derived from an EMBL/GenBank/DDBJ whole genome shotgun (WGS) entry which is preliminary data.</text>
</comment>
<dbReference type="SMART" id="SM00028">
    <property type="entry name" value="TPR"/>
    <property type="match status" value="5"/>
</dbReference>
<dbReference type="PROSITE" id="PS50005">
    <property type="entry name" value="TPR"/>
    <property type="match status" value="1"/>
</dbReference>
<dbReference type="Gene3D" id="1.25.40.10">
    <property type="entry name" value="Tetratricopeptide repeat domain"/>
    <property type="match status" value="2"/>
</dbReference>
<evidence type="ECO:0000313" key="4">
    <source>
        <dbReference type="EMBL" id="MFB5189358.1"/>
    </source>
</evidence>
<proteinExistence type="predicted"/>
<dbReference type="SUPFAM" id="SSF48452">
    <property type="entry name" value="TPR-like"/>
    <property type="match status" value="2"/>
</dbReference>
<dbReference type="PANTHER" id="PTHR44858:SF1">
    <property type="entry name" value="UDP-N-ACETYLGLUCOSAMINE--PEPTIDE N-ACETYLGLUCOSAMINYLTRANSFERASE SPINDLY-RELATED"/>
    <property type="match status" value="1"/>
</dbReference>
<name>A0ABV5AAS7_9BACL</name>
<evidence type="ECO:0000256" key="3">
    <source>
        <dbReference type="PROSITE-ProRule" id="PRU00339"/>
    </source>
</evidence>
<dbReference type="PANTHER" id="PTHR44858">
    <property type="entry name" value="TETRATRICOPEPTIDE REPEAT PROTEIN 6"/>
    <property type="match status" value="1"/>
</dbReference>
<dbReference type="Proteomes" id="UP001579974">
    <property type="component" value="Unassembled WGS sequence"/>
</dbReference>
<feature type="repeat" description="TPR" evidence="3">
    <location>
        <begin position="225"/>
        <end position="258"/>
    </location>
</feature>
<keyword evidence="1" id="KW-0677">Repeat</keyword>
<dbReference type="EMBL" id="JBDXSU010000002">
    <property type="protein sequence ID" value="MFB5189358.1"/>
    <property type="molecule type" value="Genomic_DNA"/>
</dbReference>
<protein>
    <submittedName>
        <fullName evidence="4">Tetratricopeptide repeat protein</fullName>
    </submittedName>
</protein>
<evidence type="ECO:0000256" key="1">
    <source>
        <dbReference type="ARBA" id="ARBA00022737"/>
    </source>
</evidence>
<evidence type="ECO:0000313" key="5">
    <source>
        <dbReference type="Proteomes" id="UP001579974"/>
    </source>
</evidence>
<keyword evidence="5" id="KW-1185">Reference proteome</keyword>
<dbReference type="Pfam" id="PF13432">
    <property type="entry name" value="TPR_16"/>
    <property type="match status" value="2"/>
</dbReference>
<accession>A0ABV5AAS7</accession>
<reference evidence="4 5" key="1">
    <citation type="journal article" date="2024" name="Int. J. Mol. Sci.">
        <title>Exploration of Alicyclobacillus spp. Genome in Search of Antibiotic Resistance.</title>
        <authorList>
            <person name="Bucka-Kolendo J."/>
            <person name="Kiousi D.E."/>
            <person name="Dekowska A."/>
            <person name="Mikolajczuk-Szczyrba A."/>
            <person name="Karadedos D.M."/>
            <person name="Michael P."/>
            <person name="Galanis A."/>
            <person name="Sokolowska B."/>
        </authorList>
    </citation>
    <scope>NUCLEOTIDE SEQUENCE [LARGE SCALE GENOMIC DNA]</scope>
    <source>
        <strain evidence="4 5">KKP 3000</strain>
    </source>
</reference>
<evidence type="ECO:0000256" key="2">
    <source>
        <dbReference type="ARBA" id="ARBA00022803"/>
    </source>
</evidence>
<dbReference type="RefSeq" id="WP_275476752.1">
    <property type="nucleotide sequence ID" value="NZ_CP162940.1"/>
</dbReference>
<dbReference type="InterPro" id="IPR050498">
    <property type="entry name" value="Ycf3"/>
</dbReference>
<organism evidence="4 5">
    <name type="scientific">Alicyclobacillus fastidiosus</name>
    <dbReference type="NCBI Taxonomy" id="392011"/>
    <lineage>
        <taxon>Bacteria</taxon>
        <taxon>Bacillati</taxon>
        <taxon>Bacillota</taxon>
        <taxon>Bacilli</taxon>
        <taxon>Bacillales</taxon>
        <taxon>Alicyclobacillaceae</taxon>
        <taxon>Alicyclobacillus</taxon>
    </lineage>
</organism>
<dbReference type="InterPro" id="IPR019734">
    <property type="entry name" value="TPR_rpt"/>
</dbReference>
<sequence>MQNVELKAIANAIAQIREQLPEADTAVRSKMLEELETLREMATSILDAWMEVDDAIEETLAQISEAAIDASVALQEGETPQSTASLHLGASVQQNLQSRTENLLQAPVQLAETWFDMSLRADCALRKGLGYFDLRMFDEAALSLTQAVAEQDNPATRIYLALSHLAADRVDLATNHLNVARERASDDVTVRAVLEVDVQICAAREDWHQAVHVLYELLCFEPNQLDTWYNLGVCHLKLYEFAAAERCFAKSMKGEPMDVEAALWRAMSLVLCGRVDEARQLLATSTHLAHNLEEYALLRVVLHLSTQRIDLAERVAMTAIVAEPNRASGYELLALCRAVSHRPADAIPLCKRALTLLPNSSQAFTLFGLCSYLMGDFVRAERALKIVEERGEASGLTHIVRARIASLEGHAADAKERLNRLAEHPGMYAKRLAVLYRGMLHLSENEVALAEADFERALHLGLPQSAIDVAKAHAKSGVFESV</sequence>
<gene>
    <name evidence="4" type="ORF">KKP3000_002365</name>
</gene>
<keyword evidence="2 3" id="KW-0802">TPR repeat</keyword>
<dbReference type="InterPro" id="IPR011990">
    <property type="entry name" value="TPR-like_helical_dom_sf"/>
</dbReference>